<keyword evidence="1" id="KW-0472">Membrane</keyword>
<dbReference type="HOGENOM" id="CLU_2558620_0_0_1"/>
<protein>
    <recommendedName>
        <fullName evidence="2">E3 ubiquitin-protein ligase UBR-like C-terminal domain-containing protein</fullName>
    </recommendedName>
</protein>
<evidence type="ECO:0000313" key="4">
    <source>
        <dbReference type="Proteomes" id="UP000054477"/>
    </source>
</evidence>
<dbReference type="Proteomes" id="UP000054477">
    <property type="component" value="Unassembled WGS sequence"/>
</dbReference>
<keyword evidence="4" id="KW-1185">Reference proteome</keyword>
<keyword evidence="1" id="KW-0812">Transmembrane</keyword>
<sequence length="82" mass="9008">MRSRTHSPDGAHTAIGTPMLRPVVLLWLYIDLLVVRLFSRTACNRCNTQLTDAAICLICGTVCCLQSNCCIDMDCSERASGM</sequence>
<feature type="transmembrane region" description="Helical" evidence="1">
    <location>
        <begin position="20"/>
        <end position="38"/>
    </location>
</feature>
<feature type="domain" description="E3 ubiquitin-protein ligase UBR-like C-terminal" evidence="2">
    <location>
        <begin position="38"/>
        <end position="73"/>
    </location>
</feature>
<dbReference type="OrthoDB" id="26387at2759"/>
<dbReference type="EMBL" id="KN838741">
    <property type="protein sequence ID" value="KIJ95855.1"/>
    <property type="molecule type" value="Genomic_DNA"/>
</dbReference>
<evidence type="ECO:0000259" key="2">
    <source>
        <dbReference type="Pfam" id="PF18995"/>
    </source>
</evidence>
<evidence type="ECO:0000313" key="3">
    <source>
        <dbReference type="EMBL" id="KIJ95855.1"/>
    </source>
</evidence>
<organism evidence="3 4">
    <name type="scientific">Laccaria amethystina LaAM-08-1</name>
    <dbReference type="NCBI Taxonomy" id="1095629"/>
    <lineage>
        <taxon>Eukaryota</taxon>
        <taxon>Fungi</taxon>
        <taxon>Dikarya</taxon>
        <taxon>Basidiomycota</taxon>
        <taxon>Agaricomycotina</taxon>
        <taxon>Agaricomycetes</taxon>
        <taxon>Agaricomycetidae</taxon>
        <taxon>Agaricales</taxon>
        <taxon>Agaricineae</taxon>
        <taxon>Hydnangiaceae</taxon>
        <taxon>Laccaria</taxon>
    </lineage>
</organism>
<evidence type="ECO:0000256" key="1">
    <source>
        <dbReference type="SAM" id="Phobius"/>
    </source>
</evidence>
<proteinExistence type="predicted"/>
<keyword evidence="1" id="KW-1133">Transmembrane helix</keyword>
<accession>A0A0C9WUF3</accession>
<name>A0A0C9WUF3_9AGAR</name>
<reference evidence="4" key="2">
    <citation type="submission" date="2015-01" db="EMBL/GenBank/DDBJ databases">
        <title>Evolutionary Origins and Diversification of the Mycorrhizal Mutualists.</title>
        <authorList>
            <consortium name="DOE Joint Genome Institute"/>
            <consortium name="Mycorrhizal Genomics Consortium"/>
            <person name="Kohler A."/>
            <person name="Kuo A."/>
            <person name="Nagy L.G."/>
            <person name="Floudas D."/>
            <person name="Copeland A."/>
            <person name="Barry K.W."/>
            <person name="Cichocki N."/>
            <person name="Veneault-Fourrey C."/>
            <person name="LaButti K."/>
            <person name="Lindquist E.A."/>
            <person name="Lipzen A."/>
            <person name="Lundell T."/>
            <person name="Morin E."/>
            <person name="Murat C."/>
            <person name="Riley R."/>
            <person name="Ohm R."/>
            <person name="Sun H."/>
            <person name="Tunlid A."/>
            <person name="Henrissat B."/>
            <person name="Grigoriev I.V."/>
            <person name="Hibbett D.S."/>
            <person name="Martin F."/>
        </authorList>
    </citation>
    <scope>NUCLEOTIDE SEQUENCE [LARGE SCALE GENOMIC DNA]</scope>
    <source>
        <strain evidence="4">LaAM-08-1</strain>
    </source>
</reference>
<reference evidence="3 4" key="1">
    <citation type="submission" date="2014-04" db="EMBL/GenBank/DDBJ databases">
        <authorList>
            <consortium name="DOE Joint Genome Institute"/>
            <person name="Kuo A."/>
            <person name="Kohler A."/>
            <person name="Nagy L.G."/>
            <person name="Floudas D."/>
            <person name="Copeland A."/>
            <person name="Barry K.W."/>
            <person name="Cichocki N."/>
            <person name="Veneault-Fourrey C."/>
            <person name="LaButti K."/>
            <person name="Lindquist E.A."/>
            <person name="Lipzen A."/>
            <person name="Lundell T."/>
            <person name="Morin E."/>
            <person name="Murat C."/>
            <person name="Sun H."/>
            <person name="Tunlid A."/>
            <person name="Henrissat B."/>
            <person name="Grigoriev I.V."/>
            <person name="Hibbett D.S."/>
            <person name="Martin F."/>
            <person name="Nordberg H.P."/>
            <person name="Cantor M.N."/>
            <person name="Hua S.X."/>
        </authorList>
    </citation>
    <scope>NUCLEOTIDE SEQUENCE [LARGE SCALE GENOMIC DNA]</scope>
    <source>
        <strain evidence="3 4">LaAM-08-1</strain>
    </source>
</reference>
<dbReference type="AlphaFoldDB" id="A0A0C9WUF3"/>
<dbReference type="InterPro" id="IPR044046">
    <property type="entry name" value="E3_ligase_UBR-like_C"/>
</dbReference>
<gene>
    <name evidence="3" type="ORF">K443DRAFT_682730</name>
</gene>
<dbReference type="Pfam" id="PF18995">
    <property type="entry name" value="PRT6_C"/>
    <property type="match status" value="1"/>
</dbReference>